<dbReference type="CDD" id="cd19526">
    <property type="entry name" value="RecA-like_PEX1_r2"/>
    <property type="match status" value="1"/>
</dbReference>
<dbReference type="PANTHER" id="PTHR23077:SF12">
    <property type="entry name" value="PEROXISOMAL ATPASE PEX1"/>
    <property type="match status" value="1"/>
</dbReference>
<evidence type="ECO:0000256" key="7">
    <source>
        <dbReference type="ARBA" id="ARBA00022840"/>
    </source>
</evidence>
<dbReference type="GO" id="GO:0016558">
    <property type="term" value="P:protein import into peroxisome matrix"/>
    <property type="evidence" value="ECO:0007669"/>
    <property type="project" value="TreeGrafter"/>
</dbReference>
<keyword evidence="4" id="KW-0962">Peroxisome biogenesis</keyword>
<dbReference type="GO" id="GO:0016887">
    <property type="term" value="F:ATP hydrolysis activity"/>
    <property type="evidence" value="ECO:0007669"/>
    <property type="project" value="InterPro"/>
</dbReference>
<dbReference type="Gene3D" id="3.10.330.10">
    <property type="match status" value="1"/>
</dbReference>
<dbReference type="CDD" id="cd00009">
    <property type="entry name" value="AAA"/>
    <property type="match status" value="1"/>
</dbReference>
<dbReference type="InterPro" id="IPR003960">
    <property type="entry name" value="ATPase_AAA_CS"/>
</dbReference>
<feature type="domain" description="AAA+ ATPase" evidence="14">
    <location>
        <begin position="669"/>
        <end position="805"/>
    </location>
</feature>
<name>A0AA38GZP6_9TREE</name>
<dbReference type="InterPro" id="IPR029067">
    <property type="entry name" value="CDC48_domain_2-like_sf"/>
</dbReference>
<keyword evidence="5" id="KW-0547">Nucleotide-binding</keyword>
<dbReference type="GO" id="GO:0005829">
    <property type="term" value="C:cytosol"/>
    <property type="evidence" value="ECO:0007669"/>
    <property type="project" value="TreeGrafter"/>
</dbReference>
<keyword evidence="6" id="KW-0378">Hydrolase</keyword>
<evidence type="ECO:0000256" key="5">
    <source>
        <dbReference type="ARBA" id="ARBA00022741"/>
    </source>
</evidence>
<evidence type="ECO:0000256" key="12">
    <source>
        <dbReference type="ARBA" id="ARBA00048778"/>
    </source>
</evidence>
<comment type="caution">
    <text evidence="15">The sequence shown here is derived from an EMBL/GenBank/DDBJ whole genome shotgun (WGS) entry which is preliminary data.</text>
</comment>
<dbReference type="Proteomes" id="UP001164286">
    <property type="component" value="Unassembled WGS sequence"/>
</dbReference>
<dbReference type="InterPro" id="IPR050168">
    <property type="entry name" value="AAA_ATPase_domain"/>
</dbReference>
<evidence type="ECO:0000256" key="11">
    <source>
        <dbReference type="ARBA" id="ARBA00034532"/>
    </source>
</evidence>
<evidence type="ECO:0000256" key="8">
    <source>
        <dbReference type="ARBA" id="ARBA00022927"/>
    </source>
</evidence>
<dbReference type="Pfam" id="PF00004">
    <property type="entry name" value="AAA"/>
    <property type="match status" value="2"/>
</dbReference>
<keyword evidence="9" id="KW-0472">Membrane</keyword>
<evidence type="ECO:0000313" key="16">
    <source>
        <dbReference type="Proteomes" id="UP001164286"/>
    </source>
</evidence>
<evidence type="ECO:0000259" key="14">
    <source>
        <dbReference type="SMART" id="SM00382"/>
    </source>
</evidence>
<dbReference type="PANTHER" id="PTHR23077">
    <property type="entry name" value="AAA-FAMILY ATPASE"/>
    <property type="match status" value="1"/>
</dbReference>
<comment type="subcellular location">
    <subcellularLocation>
        <location evidence="1">Membrane</location>
    </subcellularLocation>
</comment>
<dbReference type="PROSITE" id="PS00674">
    <property type="entry name" value="AAA"/>
    <property type="match status" value="1"/>
</dbReference>
<evidence type="ECO:0000256" key="2">
    <source>
        <dbReference type="ARBA" id="ARBA00006914"/>
    </source>
</evidence>
<dbReference type="EMBL" id="JAKWFO010000016">
    <property type="protein sequence ID" value="KAI9631847.1"/>
    <property type="molecule type" value="Genomic_DNA"/>
</dbReference>
<feature type="region of interest" description="Disordered" evidence="13">
    <location>
        <begin position="864"/>
        <end position="900"/>
    </location>
</feature>
<evidence type="ECO:0000256" key="3">
    <source>
        <dbReference type="ARBA" id="ARBA00022448"/>
    </source>
</evidence>
<feature type="domain" description="AAA+ ATPase" evidence="14">
    <location>
        <begin position="394"/>
        <end position="536"/>
    </location>
</feature>
<evidence type="ECO:0000256" key="9">
    <source>
        <dbReference type="ARBA" id="ARBA00023136"/>
    </source>
</evidence>
<dbReference type="SUPFAM" id="SSF52540">
    <property type="entry name" value="P-loop containing nucleoside triphosphate hydrolases"/>
    <property type="match status" value="2"/>
</dbReference>
<evidence type="ECO:0000256" key="1">
    <source>
        <dbReference type="ARBA" id="ARBA00004370"/>
    </source>
</evidence>
<organism evidence="15 16">
    <name type="scientific">Dioszegia hungarica</name>
    <dbReference type="NCBI Taxonomy" id="4972"/>
    <lineage>
        <taxon>Eukaryota</taxon>
        <taxon>Fungi</taxon>
        <taxon>Dikarya</taxon>
        <taxon>Basidiomycota</taxon>
        <taxon>Agaricomycotina</taxon>
        <taxon>Tremellomycetes</taxon>
        <taxon>Tremellales</taxon>
        <taxon>Bulleribasidiaceae</taxon>
        <taxon>Dioszegia</taxon>
    </lineage>
</organism>
<dbReference type="Gene3D" id="3.40.50.300">
    <property type="entry name" value="P-loop containing nucleotide triphosphate hydrolases"/>
    <property type="match status" value="2"/>
</dbReference>
<dbReference type="GO" id="GO:0005524">
    <property type="term" value="F:ATP binding"/>
    <property type="evidence" value="ECO:0007669"/>
    <property type="project" value="UniProtKB-KW"/>
</dbReference>
<dbReference type="InterPro" id="IPR003959">
    <property type="entry name" value="ATPase_AAA_core"/>
</dbReference>
<dbReference type="InterPro" id="IPR015342">
    <property type="entry name" value="PEX1-N_C-lobe"/>
</dbReference>
<dbReference type="GeneID" id="77725634"/>
<evidence type="ECO:0000313" key="15">
    <source>
        <dbReference type="EMBL" id="KAI9631847.1"/>
    </source>
</evidence>
<proteinExistence type="inferred from homology"/>
<dbReference type="RefSeq" id="XP_052941624.1">
    <property type="nucleotide sequence ID" value="XM_053086433.1"/>
</dbReference>
<reference evidence="15" key="1">
    <citation type="journal article" date="2022" name="G3 (Bethesda)">
        <title>High quality genome of the basidiomycete yeast Dioszegia hungarica PDD-24b-2 isolated from cloud water.</title>
        <authorList>
            <person name="Jarrige D."/>
            <person name="Haridas S."/>
            <person name="Bleykasten-Grosshans C."/>
            <person name="Joly M."/>
            <person name="Nadalig T."/>
            <person name="Sancelme M."/>
            <person name="Vuilleumier S."/>
            <person name="Grigoriev I.V."/>
            <person name="Amato P."/>
            <person name="Bringel F."/>
        </authorList>
    </citation>
    <scope>NUCLEOTIDE SEQUENCE</scope>
    <source>
        <strain evidence="15">PDD-24b-2</strain>
    </source>
</reference>
<feature type="compositionally biased region" description="Basic and acidic residues" evidence="13">
    <location>
        <begin position="879"/>
        <end position="888"/>
    </location>
</feature>
<dbReference type="GO" id="GO:0005778">
    <property type="term" value="C:peroxisomal membrane"/>
    <property type="evidence" value="ECO:0007669"/>
    <property type="project" value="TreeGrafter"/>
</dbReference>
<protein>
    <recommendedName>
        <fullName evidence="11">Peroxisomal ATPase PEX1</fullName>
    </recommendedName>
    <alternativeName>
        <fullName evidence="10">Peroxin-1</fullName>
    </alternativeName>
</protein>
<gene>
    <name evidence="15" type="ORF">MKK02DRAFT_21580</name>
</gene>
<evidence type="ECO:0000256" key="6">
    <source>
        <dbReference type="ARBA" id="ARBA00022801"/>
    </source>
</evidence>
<comment type="similarity">
    <text evidence="2">Belongs to the AAA ATPase family.</text>
</comment>
<dbReference type="FunFam" id="3.40.50.300:FF:000149">
    <property type="entry name" value="Nuclear valosin-containing protein-like"/>
    <property type="match status" value="1"/>
</dbReference>
<evidence type="ECO:0000256" key="10">
    <source>
        <dbReference type="ARBA" id="ARBA00032509"/>
    </source>
</evidence>
<dbReference type="InterPro" id="IPR027417">
    <property type="entry name" value="P-loop_NTPase"/>
</dbReference>
<dbReference type="SMART" id="SM00382">
    <property type="entry name" value="AAA"/>
    <property type="match status" value="2"/>
</dbReference>
<dbReference type="InterPro" id="IPR003593">
    <property type="entry name" value="AAA+_ATPase"/>
</dbReference>
<evidence type="ECO:0000256" key="4">
    <source>
        <dbReference type="ARBA" id="ARBA00022593"/>
    </source>
</evidence>
<sequence length="990" mass="105790">MPKKAAVKYRSLRSNLVHLPLSLFASLAQQQARPQGLILHLTPLISPSSSSRPARAAYLGWSGLAAASSLASIGGGEAETVEVDPEVAIALGWAEGTIVEISIIHNPVRAKSVSVTPLTSDDWEILEQHASFLENNLLSQLRAAQAGQVIDAWVAGKSKIRIRVDQTNPSTSASSAVLVNPDTKIYVAPRPRSSSSKTPSETVITPAQTVAGSKGKEKGKEKAVEVRVVPQRIAAQWGQPPAGKGDPEVVGWVCSDTLETAGKKLGVKGDFLPVRMQRRKRDAGAQGELNAVDVAKDGDQAGGQAENGDGPVYLWLGEWEGVPEGCVVLQGAEKWENDWACVDLYVGSQKRKGTKSSTAKHRPLTSPSLMPPLAGISTLLDDALRFFRLQDGSACRPLLLTGGKGSGKTSLARRIASYLEQDVAVMAEEIYIDVARLDAERRVDKVKEEINSWLEQAKGKTPCLLVLDGLDSLIGPENELSSSSDPQILAEHFCRLIKDIPPGILVLVTAVAASSLHPLLNSKHVFGDALKISPPTKEVRQEVRAHPSLADGRCSAESGESALDFVTLGSMTEGYSAADLIDLVGSATQQAMIRSARSGDSQQSIRLQDFVDAQIAFTPLSLRGVSLQKSDVKWSDIGAGLTETRRVLRETLEWPTKYARIFANCPLRLRSGLLLYGYPGCGKTLLASAVAKECGLNFISVKGPEILNKYIGASEKSVRDLFERATAAKPCVLFFDEFDSIAPKRGHDSTGVTDRVVNQMLTEMDGAQGLEGVYVLAATSRPDLIDPALLRPGRLDKSLLCDMPDQAERLDILVALSRKMEVAATVDMEAISFDTDGFSGADLQAMMYNAHLEVIHAQIDGAAGAKGRGQANGSSGDGGKGKGKEKGKGKGKGKGKAVDGEAGETITTIIKNSSSVQVDTDSGHLHTATAAKPVIEQVHLLRSLANTRPSVPLKEKAKLQHIYRAFMSDRDGKMANGDTGRDTGTRVSLQ</sequence>
<comment type="catalytic activity">
    <reaction evidence="12">
        <text>ATP + H2O = ADP + phosphate + H(+)</text>
        <dbReference type="Rhea" id="RHEA:13065"/>
        <dbReference type="ChEBI" id="CHEBI:15377"/>
        <dbReference type="ChEBI" id="CHEBI:15378"/>
        <dbReference type="ChEBI" id="CHEBI:30616"/>
        <dbReference type="ChEBI" id="CHEBI:43474"/>
        <dbReference type="ChEBI" id="CHEBI:456216"/>
    </reaction>
    <physiologicalReaction direction="left-to-right" evidence="12">
        <dbReference type="Rhea" id="RHEA:13066"/>
    </physiologicalReaction>
</comment>
<dbReference type="Pfam" id="PF09262">
    <property type="entry name" value="PEX-1N"/>
    <property type="match status" value="1"/>
</dbReference>
<evidence type="ECO:0000256" key="13">
    <source>
        <dbReference type="SAM" id="MobiDB-lite"/>
    </source>
</evidence>
<dbReference type="InterPro" id="IPR041569">
    <property type="entry name" value="AAA_lid_3"/>
</dbReference>
<keyword evidence="3" id="KW-0813">Transport</keyword>
<accession>A0AA38GZP6</accession>
<keyword evidence="16" id="KW-1185">Reference proteome</keyword>
<dbReference type="AlphaFoldDB" id="A0AA38GZP6"/>
<dbReference type="SUPFAM" id="SSF54585">
    <property type="entry name" value="Cdc48 domain 2-like"/>
    <property type="match status" value="1"/>
</dbReference>
<keyword evidence="8" id="KW-0653">Protein transport</keyword>
<dbReference type="Pfam" id="PF17862">
    <property type="entry name" value="AAA_lid_3"/>
    <property type="match status" value="1"/>
</dbReference>
<dbReference type="Gene3D" id="1.10.8.60">
    <property type="match status" value="2"/>
</dbReference>
<keyword evidence="7" id="KW-0067">ATP-binding</keyword>